<comment type="similarity">
    <text evidence="5">Belongs to the CofC family.</text>
</comment>
<dbReference type="UniPathway" id="UPA00071"/>
<dbReference type="PANTHER" id="PTHR40392:SF1">
    <property type="entry name" value="2-PHOSPHO-L-LACTATE GUANYLYLTRANSFERASE"/>
    <property type="match status" value="1"/>
</dbReference>
<protein>
    <recommendedName>
        <fullName evidence="5">Phosphoenolpyruvate guanylyltransferase</fullName>
        <shortName evidence="5">PEP guanylyltransferase</shortName>
        <ecNumber evidence="5">2.7.7.105</ecNumber>
    </recommendedName>
</protein>
<evidence type="ECO:0000256" key="5">
    <source>
        <dbReference type="HAMAP-Rule" id="MF_02114"/>
    </source>
</evidence>
<dbReference type="EMBL" id="VKHS01000186">
    <property type="protein sequence ID" value="MBB0229902.1"/>
    <property type="molecule type" value="Genomic_DNA"/>
</dbReference>
<name>A0A7W3T2T3_9ACTN</name>
<dbReference type="EC" id="2.7.7.105" evidence="5"/>
<keyword evidence="1 5" id="KW-0808">Transferase</keyword>
<comment type="pathway">
    <text evidence="5">Cofactor biosynthesis; coenzyme F420 biosynthesis.</text>
</comment>
<evidence type="ECO:0000256" key="3">
    <source>
        <dbReference type="ARBA" id="ARBA00022741"/>
    </source>
</evidence>
<comment type="caution">
    <text evidence="7">The sequence shown here is derived from an EMBL/GenBank/DDBJ whole genome shotgun (WGS) entry which is preliminary data.</text>
</comment>
<dbReference type="RefSeq" id="WP_182662852.1">
    <property type="nucleotide sequence ID" value="NZ_VKHS01000186.1"/>
</dbReference>
<dbReference type="GO" id="GO:0052645">
    <property type="term" value="P:F420-0 metabolic process"/>
    <property type="evidence" value="ECO:0007669"/>
    <property type="project" value="UniProtKB-UniRule"/>
</dbReference>
<dbReference type="SUPFAM" id="SSF53448">
    <property type="entry name" value="Nucleotide-diphospho-sugar transferases"/>
    <property type="match status" value="1"/>
</dbReference>
<dbReference type="HAMAP" id="MF_02114">
    <property type="entry name" value="CofC"/>
    <property type="match status" value="1"/>
</dbReference>
<sequence length="256" mass="26637">MDGRTGTGRERDTGPRTPIHWVAVIPLKAGRGAKSRLGATLGERARASLAPALARDTVAAVLACRSVREVIVVTDEGWSAGAPGVRVVPDVPNRGLNAAVEHGVRVARATSHRHLGGDAARMGVVALNGDLPALRPEELERVLLAARAPRCFVADAEGTGTTMLTVAPDAVPEPRFGPGSRMRHRESGALELVLPDVPGARRDVDTGADLLVALGLGVGPHTRRAWEALRTRDRERGEPGGPGAGPGLRRSAGSPG</sequence>
<keyword evidence="4 5" id="KW-0342">GTP-binding</keyword>
<keyword evidence="2 5" id="KW-0548">Nucleotidyltransferase</keyword>
<evidence type="ECO:0000313" key="8">
    <source>
        <dbReference type="Proteomes" id="UP000530234"/>
    </source>
</evidence>
<dbReference type="Pfam" id="PF01983">
    <property type="entry name" value="CofC"/>
    <property type="match status" value="1"/>
</dbReference>
<feature type="compositionally biased region" description="Basic and acidic residues" evidence="6">
    <location>
        <begin position="229"/>
        <end position="238"/>
    </location>
</feature>
<comment type="catalytic activity">
    <reaction evidence="5">
        <text>phosphoenolpyruvate + GTP + H(+) = enolpyruvoyl-2-diphospho-5'-guanosine + diphosphate</text>
        <dbReference type="Rhea" id="RHEA:30519"/>
        <dbReference type="ChEBI" id="CHEBI:15378"/>
        <dbReference type="ChEBI" id="CHEBI:33019"/>
        <dbReference type="ChEBI" id="CHEBI:37565"/>
        <dbReference type="ChEBI" id="CHEBI:58702"/>
        <dbReference type="ChEBI" id="CHEBI:143701"/>
        <dbReference type="EC" id="2.7.7.105"/>
    </reaction>
</comment>
<dbReference type="Proteomes" id="UP000530234">
    <property type="component" value="Unassembled WGS sequence"/>
</dbReference>
<dbReference type="NCBIfam" id="TIGR03552">
    <property type="entry name" value="F420_cofC"/>
    <property type="match status" value="1"/>
</dbReference>
<dbReference type="AlphaFoldDB" id="A0A7W3T2T3"/>
<dbReference type="InterPro" id="IPR029044">
    <property type="entry name" value="Nucleotide-diphossugar_trans"/>
</dbReference>
<dbReference type="GO" id="GO:0043814">
    <property type="term" value="F:phospholactate guanylyltransferase activity"/>
    <property type="evidence" value="ECO:0007669"/>
    <property type="project" value="InterPro"/>
</dbReference>
<feature type="region of interest" description="Disordered" evidence="6">
    <location>
        <begin position="229"/>
        <end position="256"/>
    </location>
</feature>
<reference evidence="8" key="1">
    <citation type="submission" date="2019-10" db="EMBL/GenBank/DDBJ databases">
        <title>Streptomyces sp. nov., a novel actinobacterium isolated from alkaline environment.</title>
        <authorList>
            <person name="Golinska P."/>
        </authorList>
    </citation>
    <scope>NUCLEOTIDE SEQUENCE [LARGE SCALE GENOMIC DNA]</scope>
    <source>
        <strain evidence="8">DSM 42108</strain>
    </source>
</reference>
<feature type="binding site" evidence="5">
    <location>
        <position position="177"/>
    </location>
    <ligand>
        <name>phosphoenolpyruvate</name>
        <dbReference type="ChEBI" id="CHEBI:58702"/>
    </ligand>
</feature>
<gene>
    <name evidence="7" type="primary">cofC</name>
    <name evidence="5" type="synonym">fbiD</name>
    <name evidence="7" type="ORF">FOE67_10335</name>
</gene>
<keyword evidence="8" id="KW-1185">Reference proteome</keyword>
<feature type="compositionally biased region" description="Low complexity" evidence="6">
    <location>
        <begin position="247"/>
        <end position="256"/>
    </location>
</feature>
<evidence type="ECO:0000256" key="6">
    <source>
        <dbReference type="SAM" id="MobiDB-lite"/>
    </source>
</evidence>
<evidence type="ECO:0000313" key="7">
    <source>
        <dbReference type="EMBL" id="MBB0229902.1"/>
    </source>
</evidence>
<keyword evidence="3 5" id="KW-0547">Nucleotide-binding</keyword>
<dbReference type="InterPro" id="IPR002835">
    <property type="entry name" value="CofC"/>
</dbReference>
<dbReference type="PANTHER" id="PTHR40392">
    <property type="entry name" value="2-PHOSPHO-L-LACTATE GUANYLYLTRANSFERASE"/>
    <property type="match status" value="1"/>
</dbReference>
<dbReference type="GO" id="GO:0005525">
    <property type="term" value="F:GTP binding"/>
    <property type="evidence" value="ECO:0007669"/>
    <property type="project" value="UniProtKB-KW"/>
</dbReference>
<comment type="function">
    <text evidence="5">Guanylyltransferase that catalyzes the activation of phosphoenolpyruvate (PEP) as enolpyruvoyl-2-diphospho-5'-guanosine, via the condensation of PEP with GTP. It is involved in the biosynthesis of coenzyme F420, a hydride carrier cofactor.</text>
</comment>
<accession>A0A7W3T2T3</accession>
<dbReference type="Gene3D" id="3.90.550.10">
    <property type="entry name" value="Spore Coat Polysaccharide Biosynthesis Protein SpsA, Chain A"/>
    <property type="match status" value="1"/>
</dbReference>
<proteinExistence type="inferred from homology"/>
<organism evidence="7 8">
    <name type="scientific">Streptomyces calidiresistens</name>
    <dbReference type="NCBI Taxonomy" id="1485586"/>
    <lineage>
        <taxon>Bacteria</taxon>
        <taxon>Bacillati</taxon>
        <taxon>Actinomycetota</taxon>
        <taxon>Actinomycetes</taxon>
        <taxon>Kitasatosporales</taxon>
        <taxon>Streptomycetaceae</taxon>
        <taxon>Streptomyces</taxon>
    </lineage>
</organism>
<evidence type="ECO:0000256" key="2">
    <source>
        <dbReference type="ARBA" id="ARBA00022695"/>
    </source>
</evidence>
<feature type="binding site" evidence="5">
    <location>
        <position position="180"/>
    </location>
    <ligand>
        <name>phosphoenolpyruvate</name>
        <dbReference type="ChEBI" id="CHEBI:58702"/>
    </ligand>
</feature>
<evidence type="ECO:0000256" key="4">
    <source>
        <dbReference type="ARBA" id="ARBA00023134"/>
    </source>
</evidence>
<feature type="binding site" evidence="5">
    <location>
        <position position="161"/>
    </location>
    <ligand>
        <name>phosphoenolpyruvate</name>
        <dbReference type="ChEBI" id="CHEBI:58702"/>
    </ligand>
</feature>
<evidence type="ECO:0000256" key="1">
    <source>
        <dbReference type="ARBA" id="ARBA00022679"/>
    </source>
</evidence>